<dbReference type="HOGENOM" id="CLU_2780657_0_0_1"/>
<name>K3ZBI4_SETIT</name>
<evidence type="ECO:0000256" key="1">
    <source>
        <dbReference type="SAM" id="MobiDB-lite"/>
    </source>
</evidence>
<dbReference type="InParanoid" id="K3ZBI4"/>
<sequence length="69" mass="7545">MHKSPRILLTCLRSSTSAQSNIESHHLRQPHQMAPAAPQAWTPAQPSFPEQAYGPSCPLFPGSGHGNDW</sequence>
<dbReference type="EnsemblPlants" id="KQL16638">
    <property type="protein sequence ID" value="KQL16638"/>
    <property type="gene ID" value="SETIT_023905mg"/>
</dbReference>
<evidence type="ECO:0000313" key="2">
    <source>
        <dbReference type="EnsemblPlants" id="KQL16638"/>
    </source>
</evidence>
<feature type="region of interest" description="Disordered" evidence="1">
    <location>
        <begin position="19"/>
        <end position="69"/>
    </location>
</feature>
<dbReference type="AlphaFoldDB" id="K3ZBI4"/>
<reference evidence="3" key="1">
    <citation type="journal article" date="2012" name="Nat. Biotechnol.">
        <title>Reference genome sequence of the model plant Setaria.</title>
        <authorList>
            <person name="Bennetzen J.L."/>
            <person name="Schmutz J."/>
            <person name="Wang H."/>
            <person name="Percifield R."/>
            <person name="Hawkins J."/>
            <person name="Pontaroli A.C."/>
            <person name="Estep M."/>
            <person name="Feng L."/>
            <person name="Vaughn J.N."/>
            <person name="Grimwood J."/>
            <person name="Jenkins J."/>
            <person name="Barry K."/>
            <person name="Lindquist E."/>
            <person name="Hellsten U."/>
            <person name="Deshpande S."/>
            <person name="Wang X."/>
            <person name="Wu X."/>
            <person name="Mitros T."/>
            <person name="Triplett J."/>
            <person name="Yang X."/>
            <person name="Ye C.Y."/>
            <person name="Mauro-Herrera M."/>
            <person name="Wang L."/>
            <person name="Li P."/>
            <person name="Sharma M."/>
            <person name="Sharma R."/>
            <person name="Ronald P.C."/>
            <person name="Panaud O."/>
            <person name="Kellogg E.A."/>
            <person name="Brutnell T.P."/>
            <person name="Doust A.N."/>
            <person name="Tuskan G.A."/>
            <person name="Rokhsar D."/>
            <person name="Devos K.M."/>
        </authorList>
    </citation>
    <scope>NUCLEOTIDE SEQUENCE [LARGE SCALE GENOMIC DNA]</scope>
    <source>
        <strain evidence="3">cv. Yugu1</strain>
    </source>
</reference>
<protein>
    <submittedName>
        <fullName evidence="2">Uncharacterized protein</fullName>
    </submittedName>
</protein>
<reference evidence="2" key="2">
    <citation type="submission" date="2018-08" db="UniProtKB">
        <authorList>
            <consortium name="EnsemblPlants"/>
        </authorList>
    </citation>
    <scope>IDENTIFICATION</scope>
    <source>
        <strain evidence="2">Yugu1</strain>
    </source>
</reference>
<accession>K3ZBI4</accession>
<dbReference type="Gramene" id="KQL16638">
    <property type="protein sequence ID" value="KQL16638"/>
    <property type="gene ID" value="SETIT_023905mg"/>
</dbReference>
<dbReference type="Proteomes" id="UP000004995">
    <property type="component" value="Unassembled WGS sequence"/>
</dbReference>
<feature type="compositionally biased region" description="Low complexity" evidence="1">
    <location>
        <begin position="30"/>
        <end position="45"/>
    </location>
</feature>
<dbReference type="EMBL" id="AGNK02002027">
    <property type="status" value="NOT_ANNOTATED_CDS"/>
    <property type="molecule type" value="Genomic_DNA"/>
</dbReference>
<keyword evidence="3" id="KW-1185">Reference proteome</keyword>
<evidence type="ECO:0000313" key="3">
    <source>
        <dbReference type="Proteomes" id="UP000004995"/>
    </source>
</evidence>
<proteinExistence type="predicted"/>
<organism evidence="2 3">
    <name type="scientific">Setaria italica</name>
    <name type="common">Foxtail millet</name>
    <name type="synonym">Panicum italicum</name>
    <dbReference type="NCBI Taxonomy" id="4555"/>
    <lineage>
        <taxon>Eukaryota</taxon>
        <taxon>Viridiplantae</taxon>
        <taxon>Streptophyta</taxon>
        <taxon>Embryophyta</taxon>
        <taxon>Tracheophyta</taxon>
        <taxon>Spermatophyta</taxon>
        <taxon>Magnoliopsida</taxon>
        <taxon>Liliopsida</taxon>
        <taxon>Poales</taxon>
        <taxon>Poaceae</taxon>
        <taxon>PACMAD clade</taxon>
        <taxon>Panicoideae</taxon>
        <taxon>Panicodae</taxon>
        <taxon>Paniceae</taxon>
        <taxon>Cenchrinae</taxon>
        <taxon>Setaria</taxon>
    </lineage>
</organism>